<organism evidence="1 2">
    <name type="scientific">Pantoea rodasii</name>
    <dbReference type="NCBI Taxonomy" id="1076549"/>
    <lineage>
        <taxon>Bacteria</taxon>
        <taxon>Pseudomonadati</taxon>
        <taxon>Pseudomonadota</taxon>
        <taxon>Gammaproteobacteria</taxon>
        <taxon>Enterobacterales</taxon>
        <taxon>Erwiniaceae</taxon>
        <taxon>Pantoea</taxon>
    </lineage>
</organism>
<dbReference type="AlphaFoldDB" id="A0A2M9WDF8"/>
<dbReference type="RefSeq" id="WP_100701714.1">
    <property type="nucleotide sequence ID" value="NZ_MLFP01000023.1"/>
</dbReference>
<proteinExistence type="predicted"/>
<evidence type="ECO:0000313" key="1">
    <source>
        <dbReference type="EMBL" id="PJZ05539.1"/>
    </source>
</evidence>
<dbReference type="Proteomes" id="UP000232062">
    <property type="component" value="Unassembled WGS sequence"/>
</dbReference>
<dbReference type="OrthoDB" id="6545849at2"/>
<evidence type="ECO:0000313" key="2">
    <source>
        <dbReference type="Proteomes" id="UP000232062"/>
    </source>
</evidence>
<comment type="caution">
    <text evidence="1">The sequence shown here is derived from an EMBL/GenBank/DDBJ whole genome shotgun (WGS) entry which is preliminary data.</text>
</comment>
<keyword evidence="2" id="KW-1185">Reference proteome</keyword>
<reference evidence="1 2" key="1">
    <citation type="submission" date="2017-11" db="EMBL/GenBank/DDBJ databases">
        <title>The genome sequence of Pantoea rodasii DSM 26611.</title>
        <authorList>
            <person name="Gao J."/>
            <person name="Mao X."/>
            <person name="Sun J."/>
        </authorList>
    </citation>
    <scope>NUCLEOTIDE SEQUENCE [LARGE SCALE GENOMIC DNA]</scope>
    <source>
        <strain evidence="1 2">DSM 26611</strain>
    </source>
</reference>
<dbReference type="EMBL" id="PIQI01000015">
    <property type="protein sequence ID" value="PJZ05539.1"/>
    <property type="molecule type" value="Genomic_DNA"/>
</dbReference>
<evidence type="ECO:0008006" key="3">
    <source>
        <dbReference type="Google" id="ProtNLM"/>
    </source>
</evidence>
<name>A0A2M9WDF8_9GAMM</name>
<protein>
    <recommendedName>
        <fullName evidence="3">DUF551 domain-containing protein</fullName>
    </recommendedName>
</protein>
<sequence length="66" mass="7470">MNWIEYDVARPEDGQVVAICTQDGVGSGKYDATFSNFIHILMPGNAAFRQYRITHWLPLPEGQKES</sequence>
<accession>A0A2M9WDF8</accession>
<gene>
    <name evidence="1" type="ORF">PRCB_10880</name>
</gene>